<dbReference type="RefSeq" id="WP_093743523.1">
    <property type="nucleotide sequence ID" value="NZ_FNBP01000009.1"/>
</dbReference>
<gene>
    <name evidence="3" type="ORF">SAMN04489759_109148</name>
</gene>
<evidence type="ECO:0000256" key="1">
    <source>
        <dbReference type="SAM" id="SignalP"/>
    </source>
</evidence>
<evidence type="ECO:0000313" key="3">
    <source>
        <dbReference type="EMBL" id="SDG61976.1"/>
    </source>
</evidence>
<dbReference type="OrthoDB" id="9809788at2"/>
<dbReference type="Proteomes" id="UP000199399">
    <property type="component" value="Unassembled WGS sequence"/>
</dbReference>
<evidence type="ECO:0000259" key="2">
    <source>
        <dbReference type="Pfam" id="PF06904"/>
    </source>
</evidence>
<evidence type="ECO:0000313" key="4">
    <source>
        <dbReference type="Proteomes" id="UP000199399"/>
    </source>
</evidence>
<accession>A0A1G7VQ86</accession>
<dbReference type="InterPro" id="IPR009683">
    <property type="entry name" value="Extensin-like_C"/>
</dbReference>
<keyword evidence="4" id="KW-1185">Reference proteome</keyword>
<sequence>MKSWAAACLILVGQVAAAAGPESSIRPELRRGTGTVPVIVAPSGALPKPARDPAAREAVDGGRGLGFSLRPFLRSRKVEKAARARRALLAKGAVCGDLAIQGEAVGRVRGRISGCGIENAVKVRSVSGIRLSQPAVMDCTTAKALDKWVRQSAVPALANQGGGLKGLRVAAHYICRTRNNRKGAKISEHGKGRAIDISGFQLANGSTVSVLKGWGARSSSKAMRRMHRGACGPFGTVLGPEADRYHRDHFHFDTARYRSGSYCR</sequence>
<dbReference type="STRING" id="218672.SAMN04489759_109148"/>
<protein>
    <submittedName>
        <fullName evidence="3">Uncharacterized conserved protein</fullName>
    </submittedName>
</protein>
<feature type="chain" id="PRO_5011478094" evidence="1">
    <location>
        <begin position="19"/>
        <end position="264"/>
    </location>
</feature>
<dbReference type="Pfam" id="PF06904">
    <property type="entry name" value="Extensin-like_C"/>
    <property type="match status" value="1"/>
</dbReference>
<dbReference type="AlphaFoldDB" id="A0A1G7VQ86"/>
<keyword evidence="1" id="KW-0732">Signal</keyword>
<proteinExistence type="predicted"/>
<feature type="signal peptide" evidence="1">
    <location>
        <begin position="1"/>
        <end position="18"/>
    </location>
</feature>
<feature type="domain" description="Extensin-like C-terminal" evidence="2">
    <location>
        <begin position="113"/>
        <end position="264"/>
    </location>
</feature>
<name>A0A1G7VQ86_9RHOB</name>
<organism evidence="3 4">
    <name type="scientific">Sulfitobacter delicatus</name>
    <dbReference type="NCBI Taxonomy" id="218672"/>
    <lineage>
        <taxon>Bacteria</taxon>
        <taxon>Pseudomonadati</taxon>
        <taxon>Pseudomonadota</taxon>
        <taxon>Alphaproteobacteria</taxon>
        <taxon>Rhodobacterales</taxon>
        <taxon>Roseobacteraceae</taxon>
        <taxon>Sulfitobacter</taxon>
    </lineage>
</organism>
<dbReference type="EMBL" id="FNBP01000009">
    <property type="protein sequence ID" value="SDG61976.1"/>
    <property type="molecule type" value="Genomic_DNA"/>
</dbReference>
<reference evidence="4" key="1">
    <citation type="submission" date="2016-10" db="EMBL/GenBank/DDBJ databases">
        <authorList>
            <person name="Varghese N."/>
            <person name="Submissions S."/>
        </authorList>
    </citation>
    <scope>NUCLEOTIDE SEQUENCE [LARGE SCALE GENOMIC DNA]</scope>
    <source>
        <strain evidence="4">DSM 16477</strain>
    </source>
</reference>